<proteinExistence type="predicted"/>
<dbReference type="EMBL" id="ADFP01000098">
    <property type="protein sequence ID" value="EFB90031.1"/>
    <property type="molecule type" value="Genomic_DNA"/>
</dbReference>
<sequence length="46" mass="5389">MDVILNHIDELFHAVQQASDQPRWKLAMLRRYNTPYFAAAPSTRES</sequence>
<evidence type="ECO:0000313" key="2">
    <source>
        <dbReference type="Proteomes" id="UP000006462"/>
    </source>
</evidence>
<evidence type="ECO:0000313" key="1">
    <source>
        <dbReference type="EMBL" id="EFB90031.1"/>
    </source>
</evidence>
<gene>
    <name evidence="1" type="ORF">HMPREF7215_1322</name>
</gene>
<protein>
    <submittedName>
        <fullName evidence="1">Uncharacterized protein</fullName>
    </submittedName>
</protein>
<keyword evidence="2" id="KW-1185">Reference proteome</keyword>
<reference evidence="1 2" key="1">
    <citation type="submission" date="2009-12" db="EMBL/GenBank/DDBJ databases">
        <authorList>
            <person name="Shrivastava S."/>
            <person name="Madupu R."/>
            <person name="Durkin A.S."/>
            <person name="Torralba M."/>
            <person name="Methe B."/>
            <person name="Sutton G.G."/>
            <person name="Strausberg R.L."/>
            <person name="Nelson K.E."/>
        </authorList>
    </citation>
    <scope>NUCLEOTIDE SEQUENCE [LARGE SCALE GENOMIC DNA]</scope>
    <source>
        <strain evidence="1 2">W5455</strain>
    </source>
</reference>
<comment type="caution">
    <text evidence="1">The sequence shown here is derived from an EMBL/GenBank/DDBJ whole genome shotgun (WGS) entry which is preliminary data.</text>
</comment>
<dbReference type="Proteomes" id="UP000006462">
    <property type="component" value="Unassembled WGS sequence"/>
</dbReference>
<accession>A0ABM9ZT51</accession>
<name>A0ABM9ZT51_9BACT</name>
<organism evidence="1 2">
    <name type="scientific">Pyramidobacter piscolens W5455</name>
    <dbReference type="NCBI Taxonomy" id="352165"/>
    <lineage>
        <taxon>Bacteria</taxon>
        <taxon>Thermotogati</taxon>
        <taxon>Synergistota</taxon>
        <taxon>Synergistia</taxon>
        <taxon>Synergistales</taxon>
        <taxon>Dethiosulfovibrionaceae</taxon>
        <taxon>Pyramidobacter</taxon>
    </lineage>
</organism>